<feature type="region of interest" description="Disordered" evidence="1">
    <location>
        <begin position="1"/>
        <end position="20"/>
    </location>
</feature>
<protein>
    <submittedName>
        <fullName evidence="2">Uncharacterized protein</fullName>
    </submittedName>
</protein>
<reference evidence="2 3" key="1">
    <citation type="submission" date="2023-07" db="EMBL/GenBank/DDBJ databases">
        <title>Genomic Encyclopedia of Type Strains, Phase IV (KMG-IV): sequencing the most valuable type-strain genomes for metagenomic binning, comparative biology and taxonomic classification.</title>
        <authorList>
            <person name="Goeker M."/>
        </authorList>
    </citation>
    <scope>NUCLEOTIDE SEQUENCE [LARGE SCALE GENOMIC DNA]</scope>
    <source>
        <strain evidence="2 3">DSM 1111</strain>
    </source>
</reference>
<dbReference type="EMBL" id="JAUSUW010000010">
    <property type="protein sequence ID" value="MDQ0422336.1"/>
    <property type="molecule type" value="Genomic_DNA"/>
</dbReference>
<accession>A0ABU0GAF3</accession>
<comment type="caution">
    <text evidence="2">The sequence shown here is derived from an EMBL/GenBank/DDBJ whole genome shotgun (WGS) entry which is preliminary data.</text>
</comment>
<evidence type="ECO:0000313" key="3">
    <source>
        <dbReference type="Proteomes" id="UP001238496"/>
    </source>
</evidence>
<organism evidence="2 3">
    <name type="scientific">Peteryoungia aggregata LMG 23059</name>
    <dbReference type="NCBI Taxonomy" id="1368425"/>
    <lineage>
        <taxon>Bacteria</taxon>
        <taxon>Pseudomonadati</taxon>
        <taxon>Pseudomonadota</taxon>
        <taxon>Alphaproteobacteria</taxon>
        <taxon>Hyphomicrobiales</taxon>
        <taxon>Rhizobiaceae</taxon>
        <taxon>Peteryoungia</taxon>
    </lineage>
</organism>
<evidence type="ECO:0000256" key="1">
    <source>
        <dbReference type="SAM" id="MobiDB-lite"/>
    </source>
</evidence>
<gene>
    <name evidence="2" type="ORF">J2045_003384</name>
</gene>
<keyword evidence="3" id="KW-1185">Reference proteome</keyword>
<name>A0ABU0GAF3_9HYPH</name>
<feature type="compositionally biased region" description="Pro residues" evidence="1">
    <location>
        <begin position="1"/>
        <end position="13"/>
    </location>
</feature>
<dbReference type="Proteomes" id="UP001238496">
    <property type="component" value="Unassembled WGS sequence"/>
</dbReference>
<evidence type="ECO:0000313" key="2">
    <source>
        <dbReference type="EMBL" id="MDQ0422336.1"/>
    </source>
</evidence>
<proteinExistence type="predicted"/>
<sequence>MGLGPAPPPPPSDGPSRPFKVKDIQLGRLRRNAAVFFYPSRRAFVLYWENWVSTRMQRPLTAEELPEYLTNEEIARCLAAAITASATP</sequence>